<dbReference type="SUPFAM" id="SSF53335">
    <property type="entry name" value="S-adenosyl-L-methionine-dependent methyltransferases"/>
    <property type="match status" value="1"/>
</dbReference>
<dbReference type="InterPro" id="IPR025714">
    <property type="entry name" value="Methyltranfer_dom"/>
</dbReference>
<protein>
    <recommendedName>
        <fullName evidence="1">Methyltransferase domain-containing protein</fullName>
    </recommendedName>
</protein>
<dbReference type="CDD" id="cd02440">
    <property type="entry name" value="AdoMet_MTases"/>
    <property type="match status" value="1"/>
</dbReference>
<dbReference type="EMBL" id="HF679133">
    <property type="protein sequence ID" value="CCU55947.1"/>
    <property type="molecule type" value="Genomic_DNA"/>
</dbReference>
<dbReference type="GeneID" id="15613370"/>
<accession>A0ABM9QK84</accession>
<dbReference type="PANTHER" id="PTHR43861:SF1">
    <property type="entry name" value="TRANS-ACONITATE 2-METHYLTRANSFERASE"/>
    <property type="match status" value="1"/>
</dbReference>
<keyword evidence="3" id="KW-1185">Reference proteome</keyword>
<feature type="domain" description="Methyltransferase" evidence="1">
    <location>
        <begin position="44"/>
        <end position="150"/>
    </location>
</feature>
<dbReference type="Proteomes" id="UP000792374">
    <property type="component" value="Genome"/>
</dbReference>
<dbReference type="Pfam" id="PF13847">
    <property type="entry name" value="Methyltransf_31"/>
    <property type="match status" value="1"/>
</dbReference>
<dbReference type="Gene3D" id="3.40.50.150">
    <property type="entry name" value="Vaccinia Virus protein VP39"/>
    <property type="match status" value="1"/>
</dbReference>
<evidence type="ECO:0000313" key="3">
    <source>
        <dbReference type="Proteomes" id="UP000792374"/>
    </source>
</evidence>
<gene>
    <name evidence="2" type="ORF">CHREV_045</name>
</gene>
<sequence length="269" mass="31858">MYYYNIFIFQLLINVIYSWNTNYVNVSNFQYSNAINFISKINFNNSSILDVGCGDGKITYYISNISNNKVLGIDKSSILIKYAENNYINNNLNFKNVDIVSSNITNIITDRYNTIVSFFCIPWIKNKNIAFSNIAKLSNDNTYIYILAALMEQNHVMLINKLIKKSHWQQYYTDYESPFEYLNDIDYEKYAINSGINTIYKNIFNIYYTFENINKLRDFNLAILPHIKHLSNENKFKFVDELLDDYFKFINKIDYNITFTIIKFIGHKP</sequence>
<dbReference type="InterPro" id="IPR029063">
    <property type="entry name" value="SAM-dependent_MTases_sf"/>
</dbReference>
<reference evidence="2" key="1">
    <citation type="journal article" date="2013" name="J. Virol.">
        <title>New Insights into the Evolution of Entomopoxvirinae from the Complete Genome Sequences of Four Entomopoxviruses Infecting Adoxophyes honmai, Choristoneura biennis, Choristoneura rosaceana, and Mythimna separata.</title>
        <authorList>
            <person name="Theze J."/>
            <person name="Takatsuka J."/>
            <person name="Li Z."/>
            <person name="Gallais J."/>
            <person name="Doucet D."/>
            <person name="Arif B."/>
            <person name="Nakai M."/>
            <person name="Herniou E.A."/>
        </authorList>
    </citation>
    <scope>NUCLEOTIDE SEQUENCE</scope>
</reference>
<organism evidence="2 3">
    <name type="scientific">Choristoneura rosaceana entomopoxvirus 'L'</name>
    <dbReference type="NCBI Taxonomy" id="1293539"/>
    <lineage>
        <taxon>Viruses</taxon>
        <taxon>Varidnaviria</taxon>
        <taxon>Bamfordvirae</taxon>
        <taxon>Nucleocytoviricota</taxon>
        <taxon>Pokkesviricetes</taxon>
        <taxon>Chitovirales</taxon>
        <taxon>Poxviridae</taxon>
        <taxon>Entomopoxvirinae</taxon>
        <taxon>Betaentomopoxvirus</taxon>
        <taxon>Betaentomopoxvirus crosaceana</taxon>
        <taxon>Choristoneura rosaceana entomopoxvirus</taxon>
    </lineage>
</organism>
<evidence type="ECO:0000259" key="1">
    <source>
        <dbReference type="Pfam" id="PF13847"/>
    </source>
</evidence>
<dbReference type="PANTHER" id="PTHR43861">
    <property type="entry name" value="TRANS-ACONITATE 2-METHYLTRANSFERASE-RELATED"/>
    <property type="match status" value="1"/>
</dbReference>
<proteinExistence type="predicted"/>
<dbReference type="RefSeq" id="YP_008004449.1">
    <property type="nucleotide sequence ID" value="NC_021249.1"/>
</dbReference>
<evidence type="ECO:0000313" key="2">
    <source>
        <dbReference type="EMBL" id="CCU55947.1"/>
    </source>
</evidence>
<name>A0ABM9QK84_9POXV</name>